<dbReference type="EMBL" id="CACVBM020001207">
    <property type="protein sequence ID" value="CAA7039203.1"/>
    <property type="molecule type" value="Genomic_DNA"/>
</dbReference>
<gene>
    <name evidence="1" type="ORF">MERR_LOCUS26438</name>
</gene>
<keyword evidence="2" id="KW-1185">Reference proteome</keyword>
<organism evidence="1 2">
    <name type="scientific">Microthlaspi erraticum</name>
    <dbReference type="NCBI Taxonomy" id="1685480"/>
    <lineage>
        <taxon>Eukaryota</taxon>
        <taxon>Viridiplantae</taxon>
        <taxon>Streptophyta</taxon>
        <taxon>Embryophyta</taxon>
        <taxon>Tracheophyta</taxon>
        <taxon>Spermatophyta</taxon>
        <taxon>Magnoliopsida</taxon>
        <taxon>eudicotyledons</taxon>
        <taxon>Gunneridae</taxon>
        <taxon>Pentapetalae</taxon>
        <taxon>rosids</taxon>
        <taxon>malvids</taxon>
        <taxon>Brassicales</taxon>
        <taxon>Brassicaceae</taxon>
        <taxon>Coluteocarpeae</taxon>
        <taxon>Microthlaspi</taxon>
    </lineage>
</organism>
<comment type="caution">
    <text evidence="1">The sequence shown here is derived from an EMBL/GenBank/DDBJ whole genome shotgun (WGS) entry which is preliminary data.</text>
</comment>
<name>A0A6D2JPI4_9BRAS</name>
<protein>
    <submittedName>
        <fullName evidence="1">Uncharacterized protein</fullName>
    </submittedName>
</protein>
<proteinExistence type="predicted"/>
<sequence length="76" mass="8310">MHTIPLFNGQDSFCGFPPNRSPPLDHPPPPTELNLTMLPILLLLLYKSSATFVPTTIVVSLFAQESPSPSLSYRAS</sequence>
<evidence type="ECO:0000313" key="1">
    <source>
        <dbReference type="EMBL" id="CAA7039203.1"/>
    </source>
</evidence>
<evidence type="ECO:0000313" key="2">
    <source>
        <dbReference type="Proteomes" id="UP000467841"/>
    </source>
</evidence>
<accession>A0A6D2JPI4</accession>
<dbReference type="AlphaFoldDB" id="A0A6D2JPI4"/>
<reference evidence="1" key="1">
    <citation type="submission" date="2020-01" db="EMBL/GenBank/DDBJ databases">
        <authorList>
            <person name="Mishra B."/>
        </authorList>
    </citation>
    <scope>NUCLEOTIDE SEQUENCE [LARGE SCALE GENOMIC DNA]</scope>
</reference>
<dbReference type="Proteomes" id="UP000467841">
    <property type="component" value="Unassembled WGS sequence"/>
</dbReference>